<dbReference type="EMBL" id="JAAWWB010000002">
    <property type="protein sequence ID" value="KAG6790310.1"/>
    <property type="molecule type" value="Genomic_DNA"/>
</dbReference>
<dbReference type="Pfam" id="PF14223">
    <property type="entry name" value="Retrotran_gag_2"/>
    <property type="match status" value="1"/>
</dbReference>
<accession>A0A8X8DEV6</accession>
<dbReference type="PANTHER" id="PTHR47481:SF31">
    <property type="entry name" value="OS01G0873500 PROTEIN"/>
    <property type="match status" value="1"/>
</dbReference>
<gene>
    <name evidence="1" type="ORF">POTOM_006458</name>
</gene>
<dbReference type="PANTHER" id="PTHR47481">
    <property type="match status" value="1"/>
</dbReference>
<comment type="caution">
    <text evidence="1">The sequence shown here is derived from an EMBL/GenBank/DDBJ whole genome shotgun (WGS) entry which is preliminary data.</text>
</comment>
<dbReference type="AlphaFoldDB" id="A0A8X8DEV6"/>
<evidence type="ECO:0000313" key="1">
    <source>
        <dbReference type="EMBL" id="KAG6790310.1"/>
    </source>
</evidence>
<name>A0A8X8DEV6_POPTO</name>
<reference evidence="1" key="1">
    <citation type="journal article" date="2020" name="bioRxiv">
        <title>Hybrid origin of Populus tomentosa Carr. identified through genome sequencing and phylogenomic analysis.</title>
        <authorList>
            <person name="An X."/>
            <person name="Gao K."/>
            <person name="Chen Z."/>
            <person name="Li J."/>
            <person name="Yang X."/>
            <person name="Yang X."/>
            <person name="Zhou J."/>
            <person name="Guo T."/>
            <person name="Zhao T."/>
            <person name="Huang S."/>
            <person name="Miao D."/>
            <person name="Khan W.U."/>
            <person name="Rao P."/>
            <person name="Ye M."/>
            <person name="Lei B."/>
            <person name="Liao W."/>
            <person name="Wang J."/>
            <person name="Ji L."/>
            <person name="Li Y."/>
            <person name="Guo B."/>
            <person name="Mustafa N.S."/>
            <person name="Li S."/>
            <person name="Yun Q."/>
            <person name="Keller S.R."/>
            <person name="Mao J."/>
            <person name="Zhang R."/>
            <person name="Strauss S.H."/>
        </authorList>
    </citation>
    <scope>NUCLEOTIDE SEQUENCE</scope>
    <source>
        <strain evidence="1">GM15</strain>
        <tissue evidence="1">Leaf</tissue>
    </source>
</reference>
<evidence type="ECO:0008006" key="3">
    <source>
        <dbReference type="Google" id="ProtNLM"/>
    </source>
</evidence>
<dbReference type="OrthoDB" id="693186at2759"/>
<organism evidence="1 2">
    <name type="scientific">Populus tomentosa</name>
    <name type="common">Chinese white poplar</name>
    <dbReference type="NCBI Taxonomy" id="118781"/>
    <lineage>
        <taxon>Eukaryota</taxon>
        <taxon>Viridiplantae</taxon>
        <taxon>Streptophyta</taxon>
        <taxon>Embryophyta</taxon>
        <taxon>Tracheophyta</taxon>
        <taxon>Spermatophyta</taxon>
        <taxon>Magnoliopsida</taxon>
        <taxon>eudicotyledons</taxon>
        <taxon>Gunneridae</taxon>
        <taxon>Pentapetalae</taxon>
        <taxon>rosids</taxon>
        <taxon>fabids</taxon>
        <taxon>Malpighiales</taxon>
        <taxon>Salicaceae</taxon>
        <taxon>Saliceae</taxon>
        <taxon>Populus</taxon>
    </lineage>
</organism>
<keyword evidence="2" id="KW-1185">Reference proteome</keyword>
<protein>
    <recommendedName>
        <fullName evidence="3">Retrotransposon Copia-like N-terminal domain-containing protein</fullName>
    </recommendedName>
</protein>
<proteinExistence type="predicted"/>
<evidence type="ECO:0000313" key="2">
    <source>
        <dbReference type="Proteomes" id="UP000886885"/>
    </source>
</evidence>
<dbReference type="Proteomes" id="UP000886885">
    <property type="component" value="Chromosome 1D"/>
</dbReference>
<sequence>MTFASSHSSSTSSLIGLGQTITMALTSSYQQLNHALPVKLDRTNYVLWKSQIDNIVFANGFEDFIDDTFVCPEEELSTSVINLAFITWRRQDRTILSWIYSSLTPAIMAKIIRHTTSQSAWNALEKTFTSSSRARIMQLRLELQSIKKGSFYMIDYIINVKGAADKVVEGDTMAVEDTATQASLQMPVITTTKAMVMEADTYKVEDIIQSVHKSHNVSYVANLGIQYTSTIIDLTFPIKTLPIVNAGNLINSTLYTRTNKVAVGNDTPTIIYTDSISTTIDSISLSEAATFPIFPPSSESVPTDPIPDSSLAPHMITRLMSGITKKKVILDLIAITEPYTLNQALKDPHWARAMD</sequence>